<dbReference type="GO" id="GO:0005737">
    <property type="term" value="C:cytoplasm"/>
    <property type="evidence" value="ECO:0007669"/>
    <property type="project" value="UniProtKB-SubCell"/>
</dbReference>
<reference evidence="6 7" key="1">
    <citation type="journal article" date="2018" name="Nat. Ecol. Evol.">
        <title>Shark genomes provide insights into elasmobranch evolution and the origin of vertebrates.</title>
        <authorList>
            <person name="Hara Y"/>
            <person name="Yamaguchi K"/>
            <person name="Onimaru K"/>
            <person name="Kadota M"/>
            <person name="Koyanagi M"/>
            <person name="Keeley SD"/>
            <person name="Tatsumi K"/>
            <person name="Tanaka K"/>
            <person name="Motone F"/>
            <person name="Kageyama Y"/>
            <person name="Nozu R"/>
            <person name="Adachi N"/>
            <person name="Nishimura O"/>
            <person name="Nakagawa R"/>
            <person name="Tanegashima C"/>
            <person name="Kiyatake I"/>
            <person name="Matsumoto R"/>
            <person name="Murakumo K"/>
            <person name="Nishida K"/>
            <person name="Terakita A"/>
            <person name="Kuratani S"/>
            <person name="Sato K"/>
            <person name="Hyodo S Kuraku.S."/>
        </authorList>
    </citation>
    <scope>NUCLEOTIDE SEQUENCE [LARGE SCALE GENOMIC DNA]</scope>
</reference>
<evidence type="ECO:0000256" key="3">
    <source>
        <dbReference type="ARBA" id="ARBA00022490"/>
    </source>
</evidence>
<evidence type="ECO:0000313" key="6">
    <source>
        <dbReference type="EMBL" id="GCB63568.1"/>
    </source>
</evidence>
<name>A0A401NRN9_SCYTO</name>
<evidence type="ECO:0000256" key="1">
    <source>
        <dbReference type="ARBA" id="ARBA00004496"/>
    </source>
</evidence>
<dbReference type="STRING" id="75743.A0A401NRN9"/>
<evidence type="ECO:0008006" key="8">
    <source>
        <dbReference type="Google" id="ProtNLM"/>
    </source>
</evidence>
<comment type="caution">
    <text evidence="6">The sequence shown here is derived from an EMBL/GenBank/DDBJ whole genome shotgun (WGS) entry which is preliminary data.</text>
</comment>
<dbReference type="InterPro" id="IPR019376">
    <property type="entry name" value="Myeloid_leukemia_factor"/>
</dbReference>
<evidence type="ECO:0000256" key="4">
    <source>
        <dbReference type="ARBA" id="ARBA00022553"/>
    </source>
</evidence>
<dbReference type="PANTHER" id="PTHR13105">
    <property type="entry name" value="MYELOID LEUKEMIA FACTOR"/>
    <property type="match status" value="1"/>
</dbReference>
<dbReference type="EMBL" id="BFAA01002678">
    <property type="protein sequence ID" value="GCB63568.1"/>
    <property type="molecule type" value="Genomic_DNA"/>
</dbReference>
<keyword evidence="3" id="KW-0963">Cytoplasm</keyword>
<proteinExistence type="inferred from homology"/>
<dbReference type="OMA" id="MFREIED"/>
<evidence type="ECO:0000256" key="2">
    <source>
        <dbReference type="ARBA" id="ARBA00008332"/>
    </source>
</evidence>
<dbReference type="Proteomes" id="UP000288216">
    <property type="component" value="Unassembled WGS sequence"/>
</dbReference>
<accession>A0A401NRN9</accession>
<protein>
    <recommendedName>
        <fullName evidence="8">Myeloid leukemia factor 1</fullName>
    </recommendedName>
</protein>
<feature type="compositionally biased region" description="Basic residues" evidence="5">
    <location>
        <begin position="199"/>
        <end position="212"/>
    </location>
</feature>
<feature type="region of interest" description="Disordered" evidence="5">
    <location>
        <begin position="191"/>
        <end position="212"/>
    </location>
</feature>
<gene>
    <name evidence="6" type="ORF">scyTo_0007402</name>
</gene>
<evidence type="ECO:0000256" key="5">
    <source>
        <dbReference type="SAM" id="MobiDB-lite"/>
    </source>
</evidence>
<comment type="similarity">
    <text evidence="2">Belongs to the MLF family.</text>
</comment>
<dbReference type="AlphaFoldDB" id="A0A401NRN9"/>
<keyword evidence="4" id="KW-0597">Phosphoprotein</keyword>
<keyword evidence="7" id="KW-1185">Reference proteome</keyword>
<evidence type="ECO:0000313" key="7">
    <source>
        <dbReference type="Proteomes" id="UP000288216"/>
    </source>
</evidence>
<organism evidence="6 7">
    <name type="scientific">Scyliorhinus torazame</name>
    <name type="common">Cloudy catshark</name>
    <name type="synonym">Catulus torazame</name>
    <dbReference type="NCBI Taxonomy" id="75743"/>
    <lineage>
        <taxon>Eukaryota</taxon>
        <taxon>Metazoa</taxon>
        <taxon>Chordata</taxon>
        <taxon>Craniata</taxon>
        <taxon>Vertebrata</taxon>
        <taxon>Chondrichthyes</taxon>
        <taxon>Elasmobranchii</taxon>
        <taxon>Galeomorphii</taxon>
        <taxon>Galeoidea</taxon>
        <taxon>Carcharhiniformes</taxon>
        <taxon>Scyliorhinidae</taxon>
        <taxon>Scyliorhinus</taxon>
    </lineage>
</organism>
<sequence>MFTDIFVPGSPWTEPFNKMSTVMEQIRNEMLDTQNRNVSRHGDPTGQSMNSSTVMTYAKMGNEPPKIFQASSHIHSVPGGMKEIRRTVRDSESGVEKMSIGHHIQDRAHVIQKSRNQKTGDEEIDQELINLNEAEAVDFDEEWKNNLSKFMPPGKHPYGIQDVKNIFDGQRNTCKRSTAPPPLPQPGGCGCPAVSPPHRSSHGHHVMKPGMR</sequence>
<dbReference type="Pfam" id="PF10248">
    <property type="entry name" value="Mlf1IP"/>
    <property type="match status" value="1"/>
</dbReference>
<dbReference type="OrthoDB" id="8707547at2759"/>
<comment type="subcellular location">
    <subcellularLocation>
        <location evidence="1">Cytoplasm</location>
    </subcellularLocation>
</comment>